<evidence type="ECO:0000313" key="3">
    <source>
        <dbReference type="EMBL" id="RWA07163.1"/>
    </source>
</evidence>
<gene>
    <name evidence="3" type="ORF">EKO27_g7945</name>
</gene>
<organism evidence="3 4">
    <name type="scientific">Xylaria grammica</name>
    <dbReference type="NCBI Taxonomy" id="363999"/>
    <lineage>
        <taxon>Eukaryota</taxon>
        <taxon>Fungi</taxon>
        <taxon>Dikarya</taxon>
        <taxon>Ascomycota</taxon>
        <taxon>Pezizomycotina</taxon>
        <taxon>Sordariomycetes</taxon>
        <taxon>Xylariomycetidae</taxon>
        <taxon>Xylariales</taxon>
        <taxon>Xylariaceae</taxon>
        <taxon>Xylaria</taxon>
    </lineage>
</organism>
<dbReference type="GO" id="GO:0030474">
    <property type="term" value="P:spindle pole body duplication"/>
    <property type="evidence" value="ECO:0007669"/>
    <property type="project" value="TreeGrafter"/>
</dbReference>
<protein>
    <submittedName>
        <fullName evidence="3">Uncharacterized protein</fullName>
    </submittedName>
</protein>
<feature type="region of interest" description="Disordered" evidence="1">
    <location>
        <begin position="130"/>
        <end position="194"/>
    </location>
</feature>
<keyword evidence="4" id="KW-1185">Reference proteome</keyword>
<feature type="region of interest" description="Disordered" evidence="1">
    <location>
        <begin position="1"/>
        <end position="31"/>
    </location>
</feature>
<feature type="compositionally biased region" description="Low complexity" evidence="1">
    <location>
        <begin position="229"/>
        <end position="246"/>
    </location>
</feature>
<comment type="caution">
    <text evidence="3">The sequence shown here is derived from an EMBL/GenBank/DDBJ whole genome shotgun (WGS) entry which is preliminary data.</text>
</comment>
<evidence type="ECO:0000256" key="2">
    <source>
        <dbReference type="SAM" id="Phobius"/>
    </source>
</evidence>
<dbReference type="PANTHER" id="PTHR28003">
    <property type="entry name" value="NUCLEOPORIN POM34"/>
    <property type="match status" value="1"/>
</dbReference>
<dbReference type="EMBL" id="RYZI01000278">
    <property type="protein sequence ID" value="RWA07163.1"/>
    <property type="molecule type" value="Genomic_DNA"/>
</dbReference>
<feature type="compositionally biased region" description="Low complexity" evidence="1">
    <location>
        <begin position="158"/>
        <end position="172"/>
    </location>
</feature>
<dbReference type="STRING" id="363999.A0A439CY86"/>
<feature type="compositionally biased region" description="Low complexity" evidence="1">
    <location>
        <begin position="212"/>
        <end position="222"/>
    </location>
</feature>
<dbReference type="PANTHER" id="PTHR28003:SF1">
    <property type="entry name" value="NUCLEOPORIN POM34"/>
    <property type="match status" value="1"/>
</dbReference>
<dbReference type="GO" id="GO:0006606">
    <property type="term" value="P:protein import into nucleus"/>
    <property type="evidence" value="ECO:0007669"/>
    <property type="project" value="TreeGrafter"/>
</dbReference>
<dbReference type="GO" id="GO:0005640">
    <property type="term" value="C:nuclear outer membrane"/>
    <property type="evidence" value="ECO:0007669"/>
    <property type="project" value="TreeGrafter"/>
</dbReference>
<name>A0A439CY86_9PEZI</name>
<dbReference type="Pfam" id="PF08058">
    <property type="entry name" value="NPCC"/>
    <property type="match status" value="1"/>
</dbReference>
<keyword evidence="2" id="KW-0812">Transmembrane</keyword>
<proteinExistence type="predicted"/>
<keyword evidence="2" id="KW-0472">Membrane</keyword>
<evidence type="ECO:0000256" key="1">
    <source>
        <dbReference type="SAM" id="MobiDB-lite"/>
    </source>
</evidence>
<feature type="transmembrane region" description="Helical" evidence="2">
    <location>
        <begin position="56"/>
        <end position="73"/>
    </location>
</feature>
<keyword evidence="2" id="KW-1133">Transmembrane helix</keyword>
<dbReference type="Proteomes" id="UP000286045">
    <property type="component" value="Unassembled WGS sequence"/>
</dbReference>
<reference evidence="3 4" key="1">
    <citation type="submission" date="2018-12" db="EMBL/GenBank/DDBJ databases">
        <title>Draft genome sequence of Xylaria grammica IHI A82.</title>
        <authorList>
            <person name="Buettner E."/>
            <person name="Kellner H."/>
        </authorList>
    </citation>
    <scope>NUCLEOTIDE SEQUENCE [LARGE SCALE GENOMIC DNA]</scope>
    <source>
        <strain evidence="3 4">IHI A82</strain>
    </source>
</reference>
<feature type="compositionally biased region" description="Low complexity" evidence="1">
    <location>
        <begin position="8"/>
        <end position="30"/>
    </location>
</feature>
<accession>A0A439CY86</accession>
<feature type="transmembrane region" description="Helical" evidence="2">
    <location>
        <begin position="93"/>
        <end position="113"/>
    </location>
</feature>
<dbReference type="InterPro" id="IPR012578">
    <property type="entry name" value="Nucl_pore_cmplx"/>
</dbReference>
<sequence>MASTTAQTSVSTPKTPIKTPTTPTTESPGTWRHPRIQEITKRQEASHFTEKNIRRILINFALLLALIYLQSYIKKALPPRRSAPQVWTYFKYAYYIILAVPLLNIGLNFWPLFRARDDFSDIPLTPGQRKLLGLPQSSAPPTPGSVYSTPPRYTRTPSASGSAGSRRSFSSSPILTRSPSGQESPTPAGNWAGLVSPGHHLLQKAVFGARRSSLGSMGSPSPIGGGISTGSIFLSGPESPSPSSSSAGTRSTVGLNSKWRYDKGMYEKARGYRDLDAESVYS</sequence>
<feature type="compositionally biased region" description="Polar residues" evidence="1">
    <location>
        <begin position="173"/>
        <end position="187"/>
    </location>
</feature>
<dbReference type="GO" id="GO:0070762">
    <property type="term" value="C:nuclear pore transmembrane ring"/>
    <property type="evidence" value="ECO:0007669"/>
    <property type="project" value="TreeGrafter"/>
</dbReference>
<evidence type="ECO:0000313" key="4">
    <source>
        <dbReference type="Proteomes" id="UP000286045"/>
    </source>
</evidence>
<dbReference type="AlphaFoldDB" id="A0A439CY86"/>
<feature type="region of interest" description="Disordered" evidence="1">
    <location>
        <begin position="212"/>
        <end position="254"/>
    </location>
</feature>